<evidence type="ECO:0000313" key="3">
    <source>
        <dbReference type="EMBL" id="QDG72611.1"/>
    </source>
</evidence>
<dbReference type="Proteomes" id="UP000316665">
    <property type="component" value="Chromosome"/>
</dbReference>
<dbReference type="KEGG" id="jas:FJQ89_20930"/>
<dbReference type="Pfam" id="PF07452">
    <property type="entry name" value="CHRD"/>
    <property type="match status" value="1"/>
</dbReference>
<organism evidence="3 4">
    <name type="scientific">Janthinobacterium tructae</name>
    <dbReference type="NCBI Taxonomy" id="2590869"/>
    <lineage>
        <taxon>Bacteria</taxon>
        <taxon>Pseudomonadati</taxon>
        <taxon>Pseudomonadota</taxon>
        <taxon>Betaproteobacteria</taxon>
        <taxon>Burkholderiales</taxon>
        <taxon>Oxalobacteraceae</taxon>
        <taxon>Janthinobacterium</taxon>
    </lineage>
</organism>
<dbReference type="SMART" id="SM00754">
    <property type="entry name" value="CHRD"/>
    <property type="match status" value="1"/>
</dbReference>
<protein>
    <submittedName>
        <fullName evidence="3">CHRD domain-containing protein</fullName>
    </submittedName>
</protein>
<dbReference type="EMBL" id="CP041185">
    <property type="protein sequence ID" value="QDG72611.1"/>
    <property type="molecule type" value="Genomic_DNA"/>
</dbReference>
<proteinExistence type="predicted"/>
<dbReference type="InterPro" id="IPR010895">
    <property type="entry name" value="CHRD"/>
</dbReference>
<reference evidence="3 4" key="1">
    <citation type="submission" date="2019-06" db="EMBL/GenBank/DDBJ databases">
        <title>Complete genome sequence of Janthinobacterium sp. SNU WT3 isolated from diseased rainbow trout.</title>
        <authorList>
            <person name="Oh W.T."/>
            <person name="Park S.C."/>
        </authorList>
    </citation>
    <scope>NUCLEOTIDE SEQUENCE [LARGE SCALE GENOMIC DNA]</scope>
    <source>
        <strain evidence="3 4">SNU WT3</strain>
    </source>
</reference>
<keyword evidence="1" id="KW-0732">Signal</keyword>
<gene>
    <name evidence="3" type="ORF">FJQ89_20930</name>
</gene>
<dbReference type="AlphaFoldDB" id="A0A4Y6RI34"/>
<name>A0A4Y6RI34_9BURK</name>
<dbReference type="RefSeq" id="WP_141171557.1">
    <property type="nucleotide sequence ID" value="NZ_CP041185.1"/>
</dbReference>
<sequence length="157" mass="15931">MSILQLQVRRAATVLALAALLGACSHGPHHPGGHDVTLTGAQEVPANTSTASGSSSIRVAHDRSVSGGVRYTGMLATVAHIHEAPVGANGPVIVPLVKTANGPVIVPLVKTADGMFAVPAGTLLTPSQHASYQAGNLYVNVHSAAYPAGEIRAQLKP</sequence>
<feature type="domain" description="CHRD" evidence="2">
    <location>
        <begin position="32"/>
        <end position="157"/>
    </location>
</feature>
<accession>A0A4Y6RI34</accession>
<feature type="chain" id="PRO_5021418581" evidence="1">
    <location>
        <begin position="19"/>
        <end position="157"/>
    </location>
</feature>
<feature type="signal peptide" evidence="1">
    <location>
        <begin position="1"/>
        <end position="18"/>
    </location>
</feature>
<evidence type="ECO:0000259" key="2">
    <source>
        <dbReference type="SMART" id="SM00754"/>
    </source>
</evidence>
<keyword evidence="4" id="KW-1185">Reference proteome</keyword>
<evidence type="ECO:0000313" key="4">
    <source>
        <dbReference type="Proteomes" id="UP000316665"/>
    </source>
</evidence>
<evidence type="ECO:0000256" key="1">
    <source>
        <dbReference type="SAM" id="SignalP"/>
    </source>
</evidence>
<dbReference type="OrthoDB" id="571052at2"/>